<evidence type="ECO:0000313" key="3">
    <source>
        <dbReference type="Proteomes" id="UP000326062"/>
    </source>
</evidence>
<sequence>MPPGESDVAASEAPLASLSTFASGPQELPYMKRLPRLQPQPGPPAPREAGEFSGLLDLDLILSSSLSHQEPRPCQRTLHLQPQRPIRAGGYPGAAVPGGVGGGFLSSLEFAPPPTAPVKLADISDVSPSSGFLADSPAGLPRPWSRGTAEQPGLSPCPAAPPGLPSPPWANHPPCLPDQMQTHVPPRHEQEPKPKRRRRSWPRERTASHVCVKPSHCDWDGRGWKFARSDELTRHYGRQPGQCRKRDQAFARLDHLPYTRRGTFKSPNIGCDPHCQKRIQPFLPFTLSSW</sequence>
<name>A0A5J5N4V7_MUNRE</name>
<dbReference type="EMBL" id="VCEB01000001">
    <property type="protein sequence ID" value="KAB0387242.1"/>
    <property type="molecule type" value="Genomic_DNA"/>
</dbReference>
<dbReference type="Gene3D" id="3.30.160.60">
    <property type="entry name" value="Classic Zinc Finger"/>
    <property type="match status" value="1"/>
</dbReference>
<dbReference type="Proteomes" id="UP000326062">
    <property type="component" value="Chromosome 1"/>
</dbReference>
<feature type="region of interest" description="Disordered" evidence="1">
    <location>
        <begin position="129"/>
        <end position="207"/>
    </location>
</feature>
<accession>A0A5J5N4V7</accession>
<feature type="region of interest" description="Disordered" evidence="1">
    <location>
        <begin position="1"/>
        <end position="52"/>
    </location>
</feature>
<dbReference type="AlphaFoldDB" id="A0A5J5N4V7"/>
<reference evidence="2 3" key="1">
    <citation type="submission" date="2019-06" db="EMBL/GenBank/DDBJ databases">
        <title>Discovery of a novel chromosome fission-fusion reversal in muntjac.</title>
        <authorList>
            <person name="Mudd A.B."/>
            <person name="Bredeson J.V."/>
            <person name="Baum R."/>
            <person name="Hockemeyer D."/>
            <person name="Rokhsar D.S."/>
        </authorList>
    </citation>
    <scope>NUCLEOTIDE SEQUENCE [LARGE SCALE GENOMIC DNA]</scope>
    <source>
        <strain evidence="2">UCam_UCB_Mr</strain>
        <tissue evidence="2">Fibroblast cell line</tissue>
    </source>
</reference>
<organism evidence="2 3">
    <name type="scientific">Muntiacus reevesi</name>
    <name type="common">Reeves' muntjac</name>
    <name type="synonym">Cervus reevesi</name>
    <dbReference type="NCBI Taxonomy" id="9886"/>
    <lineage>
        <taxon>Eukaryota</taxon>
        <taxon>Metazoa</taxon>
        <taxon>Chordata</taxon>
        <taxon>Craniata</taxon>
        <taxon>Vertebrata</taxon>
        <taxon>Euteleostomi</taxon>
        <taxon>Mammalia</taxon>
        <taxon>Eutheria</taxon>
        <taxon>Laurasiatheria</taxon>
        <taxon>Artiodactyla</taxon>
        <taxon>Ruminantia</taxon>
        <taxon>Pecora</taxon>
        <taxon>Cervidae</taxon>
        <taxon>Muntiacinae</taxon>
        <taxon>Muntiacus</taxon>
    </lineage>
</organism>
<evidence type="ECO:0000313" key="2">
    <source>
        <dbReference type="EMBL" id="KAB0387242.1"/>
    </source>
</evidence>
<keyword evidence="3" id="KW-1185">Reference proteome</keyword>
<evidence type="ECO:0008006" key="4">
    <source>
        <dbReference type="Google" id="ProtNLM"/>
    </source>
</evidence>
<feature type="compositionally biased region" description="Pro residues" evidence="1">
    <location>
        <begin position="158"/>
        <end position="176"/>
    </location>
</feature>
<proteinExistence type="predicted"/>
<comment type="caution">
    <text evidence="2">The sequence shown here is derived from an EMBL/GenBank/DDBJ whole genome shotgun (WGS) entry which is preliminary data.</text>
</comment>
<evidence type="ECO:0000256" key="1">
    <source>
        <dbReference type="SAM" id="MobiDB-lite"/>
    </source>
</evidence>
<gene>
    <name evidence="2" type="ORF">FD755_002198</name>
</gene>
<protein>
    <recommendedName>
        <fullName evidence="4">C2H2-type domain-containing protein</fullName>
    </recommendedName>
</protein>
<dbReference type="FunFam" id="3.30.160.60:FF:000007">
    <property type="entry name" value="Basic krueppel-like factor 3"/>
    <property type="match status" value="1"/>
</dbReference>